<dbReference type="RefSeq" id="WP_175169428.1">
    <property type="nucleotide sequence ID" value="NZ_CADIJQ010000001.1"/>
</dbReference>
<evidence type="ECO:0000313" key="1">
    <source>
        <dbReference type="EMBL" id="CAB3684437.1"/>
    </source>
</evidence>
<name>A0A6S7AU76_9BURK</name>
<keyword evidence="2" id="KW-1185">Reference proteome</keyword>
<dbReference type="InterPro" id="IPR011990">
    <property type="entry name" value="TPR-like_helical_dom_sf"/>
</dbReference>
<reference evidence="1 2" key="1">
    <citation type="submission" date="2020-04" db="EMBL/GenBank/DDBJ databases">
        <authorList>
            <person name="De Canck E."/>
        </authorList>
    </citation>
    <scope>NUCLEOTIDE SEQUENCE [LARGE SCALE GENOMIC DNA]</scope>
    <source>
        <strain evidence="1 2">LMG 3441</strain>
    </source>
</reference>
<dbReference type="Gene3D" id="1.25.40.10">
    <property type="entry name" value="Tetratricopeptide repeat domain"/>
    <property type="match status" value="1"/>
</dbReference>
<protein>
    <recommendedName>
        <fullName evidence="3">Sel1 repeat family protein</fullName>
    </recommendedName>
</protein>
<proteinExistence type="predicted"/>
<gene>
    <name evidence="1" type="ORF">LMG3441_01774</name>
</gene>
<dbReference type="AlphaFoldDB" id="A0A6S7AU76"/>
<evidence type="ECO:0000313" key="2">
    <source>
        <dbReference type="Proteomes" id="UP000494269"/>
    </source>
</evidence>
<dbReference type="Proteomes" id="UP000494269">
    <property type="component" value="Unassembled WGS sequence"/>
</dbReference>
<dbReference type="SUPFAM" id="SSF81901">
    <property type="entry name" value="HCP-like"/>
    <property type="match status" value="1"/>
</dbReference>
<evidence type="ECO:0008006" key="3">
    <source>
        <dbReference type="Google" id="ProtNLM"/>
    </source>
</evidence>
<sequence>MTRKNLILSLLSLLIFIVLVALFWRDQFAHTPPSLRSLVGDQIEGDMQIYGESPRQDALAQRALLADAQRGNPAAQFMQGMMLEPVDMKEAMRWYEAAAAQGDEGAIARLQALRAQPSAR</sequence>
<accession>A0A6S7AU76</accession>
<dbReference type="EMBL" id="CADIJQ010000001">
    <property type="protein sequence ID" value="CAB3684437.1"/>
    <property type="molecule type" value="Genomic_DNA"/>
</dbReference>
<organism evidence="1 2">
    <name type="scientific">Achromobacter kerstersii</name>
    <dbReference type="NCBI Taxonomy" id="1353890"/>
    <lineage>
        <taxon>Bacteria</taxon>
        <taxon>Pseudomonadati</taxon>
        <taxon>Pseudomonadota</taxon>
        <taxon>Betaproteobacteria</taxon>
        <taxon>Burkholderiales</taxon>
        <taxon>Alcaligenaceae</taxon>
        <taxon>Achromobacter</taxon>
    </lineage>
</organism>